<dbReference type="Gene3D" id="1.25.40.10">
    <property type="entry name" value="Tetratricopeptide repeat domain"/>
    <property type="match status" value="1"/>
</dbReference>
<dbReference type="Pfam" id="PF13469">
    <property type="entry name" value="Sulfotransfer_3"/>
    <property type="match status" value="1"/>
</dbReference>
<evidence type="ECO:0000313" key="3">
    <source>
        <dbReference type="Proteomes" id="UP000663814"/>
    </source>
</evidence>
<dbReference type="PANTHER" id="PTHR12788">
    <property type="entry name" value="PROTEIN-TYROSINE SULFOTRANSFERASE 2"/>
    <property type="match status" value="1"/>
</dbReference>
<dbReference type="SUPFAM" id="SSF52540">
    <property type="entry name" value="P-loop containing nucleoside triphosphate hydrolases"/>
    <property type="match status" value="1"/>
</dbReference>
<dbReference type="Gene3D" id="3.40.50.300">
    <property type="entry name" value="P-loop containing nucleotide triphosphate hydrolases"/>
    <property type="match status" value="1"/>
</dbReference>
<evidence type="ECO:0000256" key="1">
    <source>
        <dbReference type="ARBA" id="ARBA00022679"/>
    </source>
</evidence>
<evidence type="ECO:0000313" key="2">
    <source>
        <dbReference type="EMBL" id="MBZ9612806.1"/>
    </source>
</evidence>
<proteinExistence type="predicted"/>
<comment type="caution">
    <text evidence="2">The sequence shown here is derived from an EMBL/GenBank/DDBJ whole genome shotgun (WGS) entry which is preliminary data.</text>
</comment>
<name>A0ABS7XB60_9GAMM</name>
<keyword evidence="1" id="KW-0808">Transferase</keyword>
<dbReference type="InterPro" id="IPR011990">
    <property type="entry name" value="TPR-like_helical_dom_sf"/>
</dbReference>
<organism evidence="2 3">
    <name type="scientific">Rheinheimera maricola</name>
    <dbReference type="NCBI Taxonomy" id="2793282"/>
    <lineage>
        <taxon>Bacteria</taxon>
        <taxon>Pseudomonadati</taxon>
        <taxon>Pseudomonadota</taxon>
        <taxon>Gammaproteobacteria</taxon>
        <taxon>Chromatiales</taxon>
        <taxon>Chromatiaceae</taxon>
        <taxon>Rheinheimera</taxon>
    </lineage>
</organism>
<dbReference type="EMBL" id="JAERPS020000005">
    <property type="protein sequence ID" value="MBZ9612806.1"/>
    <property type="molecule type" value="Genomic_DNA"/>
</dbReference>
<reference evidence="2 3" key="1">
    <citation type="submission" date="2021-08" db="EMBL/GenBank/DDBJ databases">
        <title>Rheinheimera aquimaris sp. nov., isolated from seawater of the East Sea in Korea.</title>
        <authorList>
            <person name="Kim K.H."/>
            <person name="Wenting R."/>
            <person name="Kim K.R."/>
            <person name="Jeon C.O."/>
        </authorList>
    </citation>
    <scope>NUCLEOTIDE SEQUENCE [LARGE SCALE GENOMIC DNA]</scope>
    <source>
        <strain evidence="2 3">MA-13</strain>
    </source>
</reference>
<dbReference type="Pfam" id="PF14559">
    <property type="entry name" value="TPR_19"/>
    <property type="match status" value="1"/>
</dbReference>
<gene>
    <name evidence="2" type="ORF">I4W93_014520</name>
</gene>
<dbReference type="InterPro" id="IPR026634">
    <property type="entry name" value="TPST-like"/>
</dbReference>
<dbReference type="Proteomes" id="UP000663814">
    <property type="component" value="Unassembled WGS sequence"/>
</dbReference>
<accession>A0ABS7XB60</accession>
<keyword evidence="3" id="KW-1185">Reference proteome</keyword>
<sequence length="531" mass="58515">MNDVQLVIAPQSEATQAAINSITALQRRGETVQAKAKAQQLAQQFPQCIAALFLNYQLMLAEQAYGDAGSYLAQALALQPEHPVLWLSNAQLVLANYAYAAAVDYADKAVTLYQGNNMSFLFAAAKIMMQAEQPARAMPIFQRMLVIEPANLQVMHQLALCHFFLNKVSQASELLNSVIAKSPANAGAIHLRSALQTYTQQHNHIAALQQLVDSGAASHPAVYFALAKELEDIHEYDQSFTVLKKAAALMRKTLNYNEAAELASINGIIAATTDLAIAAPTEQGSGPIFIVGMPRTGTTLVERILTQHDDVCSVGEFSLFPQLLSTMANEYLAQHKDSVANLHEAALRLDYAELGRRYMTAVTAASDGSARTIDKLPVNFLYCGFIKKALPTAKIIHLRRNAMDSCYAIFKTLFINAYAFSYDLDELANYYAVYRKMMTHWHSVMPGHILDVQYEDLVTDATETAKHVTQWCGMTFKPELLDFHKADVASTTASAAQVRKPIYTSSVDKWRNVETQLAALKVKLQQAGVEV</sequence>
<protein>
    <submittedName>
        <fullName evidence="2">Sulfotransferase</fullName>
    </submittedName>
</protein>
<dbReference type="SUPFAM" id="SSF48452">
    <property type="entry name" value="TPR-like"/>
    <property type="match status" value="1"/>
</dbReference>
<dbReference type="RefSeq" id="WP_205312287.1">
    <property type="nucleotide sequence ID" value="NZ_JAERPS020000005.1"/>
</dbReference>
<dbReference type="PANTHER" id="PTHR12788:SF10">
    <property type="entry name" value="PROTEIN-TYROSINE SULFOTRANSFERASE"/>
    <property type="match status" value="1"/>
</dbReference>
<dbReference type="InterPro" id="IPR027417">
    <property type="entry name" value="P-loop_NTPase"/>
</dbReference>